<reference evidence="3 4" key="1">
    <citation type="submission" date="2015-08" db="EMBL/GenBank/DDBJ databases">
        <title>The genome of the Asian arowana (Scleropages formosus).</title>
        <authorList>
            <person name="Tan M.H."/>
            <person name="Gan H.M."/>
            <person name="Croft L.J."/>
            <person name="Austin C.M."/>
        </authorList>
    </citation>
    <scope>NUCLEOTIDE SEQUENCE [LARGE SCALE GENOMIC DNA]</scope>
    <source>
        <strain evidence="3">Aro1</strain>
    </source>
</reference>
<evidence type="ECO:0000313" key="4">
    <source>
        <dbReference type="Proteomes" id="UP000034805"/>
    </source>
</evidence>
<dbReference type="Proteomes" id="UP000034805">
    <property type="component" value="Unassembled WGS sequence"/>
</dbReference>
<proteinExistence type="predicted"/>
<feature type="region of interest" description="Disordered" evidence="1">
    <location>
        <begin position="118"/>
        <end position="154"/>
    </location>
</feature>
<feature type="region of interest" description="Disordered" evidence="1">
    <location>
        <begin position="376"/>
        <end position="422"/>
    </location>
</feature>
<dbReference type="InterPro" id="IPR011993">
    <property type="entry name" value="PH-like_dom_sf"/>
</dbReference>
<dbReference type="Gene3D" id="2.30.29.30">
    <property type="entry name" value="Pleckstrin-homology domain (PH domain)/Phosphotyrosine-binding domain (PTB)"/>
    <property type="match status" value="1"/>
</dbReference>
<feature type="region of interest" description="Disordered" evidence="1">
    <location>
        <begin position="53"/>
        <end position="72"/>
    </location>
</feature>
<name>A0A0P7UML9_SCLFO</name>
<dbReference type="CDD" id="cd13295">
    <property type="entry name" value="PH_EFA6"/>
    <property type="match status" value="1"/>
</dbReference>
<dbReference type="AlphaFoldDB" id="A0A0P7UML9"/>
<dbReference type="InterPro" id="IPR041681">
    <property type="entry name" value="PH_9"/>
</dbReference>
<dbReference type="SMART" id="SM00233">
    <property type="entry name" value="PH"/>
    <property type="match status" value="1"/>
</dbReference>
<evidence type="ECO:0000259" key="2">
    <source>
        <dbReference type="PROSITE" id="PS50003"/>
    </source>
</evidence>
<dbReference type="PRINTS" id="PR00683">
    <property type="entry name" value="SPECTRINPH"/>
</dbReference>
<protein>
    <submittedName>
        <fullName evidence="3">PH and SEC7 domain-containing protein 3-like</fullName>
    </submittedName>
</protein>
<comment type="caution">
    <text evidence="3">The sequence shown here is derived from an EMBL/GenBank/DDBJ whole genome shotgun (WGS) entry which is preliminary data.</text>
</comment>
<dbReference type="PANTHER" id="PTHR10663">
    <property type="entry name" value="GUANYL-NUCLEOTIDE EXCHANGE FACTOR"/>
    <property type="match status" value="1"/>
</dbReference>
<accession>A0A0P7UML9</accession>
<dbReference type="InterPro" id="IPR001605">
    <property type="entry name" value="PH_dom-spectrin-type"/>
</dbReference>
<feature type="domain" description="PH" evidence="2">
    <location>
        <begin position="157"/>
        <end position="270"/>
    </location>
</feature>
<dbReference type="PROSITE" id="PS50003">
    <property type="entry name" value="PH_DOMAIN"/>
    <property type="match status" value="1"/>
</dbReference>
<evidence type="ECO:0000313" key="3">
    <source>
        <dbReference type="EMBL" id="KPP63182.1"/>
    </source>
</evidence>
<dbReference type="PANTHER" id="PTHR10663:SF334">
    <property type="entry name" value="PH AND SEC7 DOMAIN-CONTAINING PROTEIN 1"/>
    <property type="match status" value="1"/>
</dbReference>
<evidence type="ECO:0000256" key="1">
    <source>
        <dbReference type="SAM" id="MobiDB-lite"/>
    </source>
</evidence>
<dbReference type="EMBL" id="JARO02008093">
    <property type="protein sequence ID" value="KPP63182.1"/>
    <property type="molecule type" value="Genomic_DNA"/>
</dbReference>
<dbReference type="GO" id="GO:0005543">
    <property type="term" value="F:phospholipid binding"/>
    <property type="evidence" value="ECO:0007669"/>
    <property type="project" value="InterPro"/>
</dbReference>
<dbReference type="FunFam" id="2.30.29.30:FF:000054">
    <property type="entry name" value="PH and SEC7 domain-containing protein 3"/>
    <property type="match status" value="1"/>
</dbReference>
<dbReference type="Pfam" id="PF15410">
    <property type="entry name" value="PH_9"/>
    <property type="match status" value="1"/>
</dbReference>
<dbReference type="InterPro" id="IPR001849">
    <property type="entry name" value="PH_domain"/>
</dbReference>
<gene>
    <name evidence="3" type="ORF">Z043_118578</name>
</gene>
<dbReference type="SUPFAM" id="SSF50729">
    <property type="entry name" value="PH domain-like"/>
    <property type="match status" value="1"/>
</dbReference>
<sequence length="422" mass="47211">MIGVNSLHSAGRLRSRSLCSVRYGRDFRVMDPFRFPRTPRSRSLKPLVFPDLLGKAQDGQNHPQARKKRKLSGRGSWVSQISLAFLRSLAAWFGNVVPAKGSMPAHVFCPPRDEEGLRKSFSELGDGRGNSTSRSTKRSAGGSGGSLAGVTPQPGAPLYKTGFLVRKVHADSDGKRTPRGKRGWKTFCAVLKGLILYLQKGEYQPEKQPSDEDLKNAVSIHHSLAMRAADYSKRPNVFYLRTADWRVYLFQAPNAEQMQSWITRINTVAAMFSAPPFPAAIGSQKKFSRPLLPGATSKLSQEEQLQAHESRFRSVSSELAELRSYPPDRKVKGRELEEYRQRDEYLEFEKTRYGTYATLLRAKIRCGEDDLSVFETQVQEESSLPRAPSSPTLQQEGSLGGSSKGSKRTEGQRHSYRQAVKK</sequence>
<organism evidence="3 4">
    <name type="scientific">Scleropages formosus</name>
    <name type="common">Asian bonytongue</name>
    <name type="synonym">Osteoglossum formosum</name>
    <dbReference type="NCBI Taxonomy" id="113540"/>
    <lineage>
        <taxon>Eukaryota</taxon>
        <taxon>Metazoa</taxon>
        <taxon>Chordata</taxon>
        <taxon>Craniata</taxon>
        <taxon>Vertebrata</taxon>
        <taxon>Euteleostomi</taxon>
        <taxon>Actinopterygii</taxon>
        <taxon>Neopterygii</taxon>
        <taxon>Teleostei</taxon>
        <taxon>Osteoglossocephala</taxon>
        <taxon>Osteoglossomorpha</taxon>
        <taxon>Osteoglossiformes</taxon>
        <taxon>Osteoglossidae</taxon>
        <taxon>Scleropages</taxon>
    </lineage>
</organism>